<dbReference type="CDD" id="cd04301">
    <property type="entry name" value="NAT_SF"/>
    <property type="match status" value="1"/>
</dbReference>
<sequence>MTIKTYDAFSRLSIFDINRVTNFLFQNFDQFRDSKSAIRKSLMYAAKEIPGLGGYVFVMEDKDEILGAVVVNRTGMNEYLSENILVYVAVKKELRGKGLGKKLIEHTIKYCKGDIAIHINKENPAINLFKDKGFKARNIEMRLERP</sequence>
<dbReference type="PROSITE" id="PS51186">
    <property type="entry name" value="GNAT"/>
    <property type="match status" value="1"/>
</dbReference>
<feature type="domain" description="N-acetyltransferase" evidence="1">
    <location>
        <begin position="1"/>
        <end position="146"/>
    </location>
</feature>
<dbReference type="Gene3D" id="3.40.630.30">
    <property type="match status" value="1"/>
</dbReference>
<dbReference type="InterPro" id="IPR016181">
    <property type="entry name" value="Acyl_CoA_acyltransferase"/>
</dbReference>
<accession>A0ABX1DBZ9</accession>
<evidence type="ECO:0000259" key="1">
    <source>
        <dbReference type="PROSITE" id="PS51186"/>
    </source>
</evidence>
<dbReference type="SUPFAM" id="SSF55729">
    <property type="entry name" value="Acyl-CoA N-acyltransferases (Nat)"/>
    <property type="match status" value="1"/>
</dbReference>
<gene>
    <name evidence="2" type="ORF">HC176_08850</name>
</gene>
<organism evidence="2 3">
    <name type="scientific">Tamlana crocina</name>
    <dbReference type="NCBI Taxonomy" id="393006"/>
    <lineage>
        <taxon>Bacteria</taxon>
        <taxon>Pseudomonadati</taxon>
        <taxon>Bacteroidota</taxon>
        <taxon>Flavobacteriia</taxon>
        <taxon>Flavobacteriales</taxon>
        <taxon>Flavobacteriaceae</taxon>
        <taxon>Tamlana</taxon>
    </lineage>
</organism>
<dbReference type="InterPro" id="IPR000182">
    <property type="entry name" value="GNAT_dom"/>
</dbReference>
<reference evidence="2 3" key="1">
    <citation type="submission" date="2020-03" db="EMBL/GenBank/DDBJ databases">
        <title>Tamlana sp. nov, isolated from XXX.</title>
        <authorList>
            <person name="Cao W.R."/>
        </authorList>
    </citation>
    <scope>NUCLEOTIDE SEQUENCE [LARGE SCALE GENOMIC DNA]</scope>
    <source>
        <strain evidence="2 3">HST1-43</strain>
    </source>
</reference>
<evidence type="ECO:0000313" key="3">
    <source>
        <dbReference type="Proteomes" id="UP000760545"/>
    </source>
</evidence>
<protein>
    <submittedName>
        <fullName evidence="2">GNAT family N-acetyltransferase</fullName>
    </submittedName>
</protein>
<comment type="caution">
    <text evidence="2">The sequence shown here is derived from an EMBL/GenBank/DDBJ whole genome shotgun (WGS) entry which is preliminary data.</text>
</comment>
<dbReference type="Proteomes" id="UP000760545">
    <property type="component" value="Unassembled WGS sequence"/>
</dbReference>
<dbReference type="Pfam" id="PF13508">
    <property type="entry name" value="Acetyltransf_7"/>
    <property type="match status" value="1"/>
</dbReference>
<proteinExistence type="predicted"/>
<dbReference type="RefSeq" id="WP_167917836.1">
    <property type="nucleotide sequence ID" value="NZ_JAAVJS010000010.1"/>
</dbReference>
<keyword evidence="3" id="KW-1185">Reference proteome</keyword>
<evidence type="ECO:0000313" key="2">
    <source>
        <dbReference type="EMBL" id="NJX15597.1"/>
    </source>
</evidence>
<name>A0ABX1DBZ9_9FLAO</name>
<dbReference type="EMBL" id="JAAVJS010000010">
    <property type="protein sequence ID" value="NJX15597.1"/>
    <property type="molecule type" value="Genomic_DNA"/>
</dbReference>